<dbReference type="Pfam" id="PF00149">
    <property type="entry name" value="Metallophos"/>
    <property type="match status" value="1"/>
</dbReference>
<dbReference type="PANTHER" id="PTHR37844">
    <property type="entry name" value="SER/THR PROTEIN PHOSPHATASE SUPERFAMILY (AFU_ORTHOLOGUE AFUA_1G14840)"/>
    <property type="match status" value="1"/>
</dbReference>
<proteinExistence type="predicted"/>
<sequence>MDANPWTWSSLDGYEADVVVFAGDVSNRVGHTMRWLVDLRERYPHVVWVAGNHDFYNQGFHETQIYRAGDPPTPHTVTEMVDYYRTQSHAHGIDFLYRQGVNIQGINFLGATGWHDYVAGAPVSQADQIDAWYHTIRDTVIPWQAYDKPHHSQPVLAGAQDVQALQTLVDMAMGPAIVVTHHLPHRDLCWQKPHDRVWTALHGSFANTRLESITDPKIRMWIYGHTHQRGMKTINGQQYMCNARGYPGENPHWTPVVFDIDESTGAISYSTI</sequence>
<reference evidence="2" key="1">
    <citation type="submission" date="2020-04" db="EMBL/GenBank/DDBJ databases">
        <authorList>
            <person name="Chiriac C."/>
            <person name="Salcher M."/>
            <person name="Ghai R."/>
            <person name="Kavagutti S V."/>
        </authorList>
    </citation>
    <scope>NUCLEOTIDE SEQUENCE</scope>
</reference>
<gene>
    <name evidence="2" type="ORF">UFOVP29_312</name>
</gene>
<evidence type="ECO:0000259" key="1">
    <source>
        <dbReference type="Pfam" id="PF00149"/>
    </source>
</evidence>
<dbReference type="GO" id="GO:0016787">
    <property type="term" value="F:hydrolase activity"/>
    <property type="evidence" value="ECO:0007669"/>
    <property type="project" value="InterPro"/>
</dbReference>
<dbReference type="SUPFAM" id="SSF56300">
    <property type="entry name" value="Metallo-dependent phosphatases"/>
    <property type="match status" value="1"/>
</dbReference>
<accession>A0A6J5KPL0</accession>
<dbReference type="InterPro" id="IPR004843">
    <property type="entry name" value="Calcineurin-like_PHP"/>
</dbReference>
<feature type="domain" description="Calcineurin-like phosphoesterase" evidence="1">
    <location>
        <begin position="14"/>
        <end position="228"/>
    </location>
</feature>
<dbReference type="PANTHER" id="PTHR37844:SF2">
    <property type="entry name" value="SER_THR PROTEIN PHOSPHATASE SUPERFAMILY (AFU_ORTHOLOGUE AFUA_1G14840)"/>
    <property type="match status" value="1"/>
</dbReference>
<dbReference type="EMBL" id="LR796167">
    <property type="protein sequence ID" value="CAB4123153.1"/>
    <property type="molecule type" value="Genomic_DNA"/>
</dbReference>
<dbReference type="Gene3D" id="3.60.21.10">
    <property type="match status" value="1"/>
</dbReference>
<dbReference type="InterPro" id="IPR029052">
    <property type="entry name" value="Metallo-depent_PP-like"/>
</dbReference>
<protein>
    <submittedName>
        <fullName evidence="2">Acc_ester, putative phosphoesterase</fullName>
    </submittedName>
</protein>
<organism evidence="2">
    <name type="scientific">uncultured Caudovirales phage</name>
    <dbReference type="NCBI Taxonomy" id="2100421"/>
    <lineage>
        <taxon>Viruses</taxon>
        <taxon>Duplodnaviria</taxon>
        <taxon>Heunggongvirae</taxon>
        <taxon>Uroviricota</taxon>
        <taxon>Caudoviricetes</taxon>
        <taxon>Peduoviridae</taxon>
        <taxon>Maltschvirus</taxon>
        <taxon>Maltschvirus maltsch</taxon>
    </lineage>
</organism>
<evidence type="ECO:0000313" key="2">
    <source>
        <dbReference type="EMBL" id="CAB4123153.1"/>
    </source>
</evidence>
<name>A0A6J5KPL0_9CAUD</name>